<evidence type="ECO:0000256" key="1">
    <source>
        <dbReference type="ARBA" id="ARBA00005189"/>
    </source>
</evidence>
<dbReference type="InterPro" id="IPR014030">
    <property type="entry name" value="Ketoacyl_synth_N"/>
</dbReference>
<evidence type="ECO:0000256" key="30">
    <source>
        <dbReference type="ARBA" id="ARBA00023401"/>
    </source>
</evidence>
<dbReference type="EC" id="3.1.2.14" evidence="3"/>
<evidence type="ECO:0000256" key="25">
    <source>
        <dbReference type="ARBA" id="ARBA00023373"/>
    </source>
</evidence>
<dbReference type="InterPro" id="IPR014031">
    <property type="entry name" value="Ketoacyl_synth_C"/>
</dbReference>
<evidence type="ECO:0000256" key="52">
    <source>
        <dbReference type="ARBA" id="ARBA00048691"/>
    </source>
</evidence>
<dbReference type="SUPFAM" id="SSF47336">
    <property type="entry name" value="ACP-like"/>
    <property type="match status" value="1"/>
</dbReference>
<evidence type="ECO:0000256" key="2">
    <source>
        <dbReference type="ARBA" id="ARBA00012004"/>
    </source>
</evidence>
<dbReference type="PROSITE" id="PS52004">
    <property type="entry name" value="KS3_2"/>
    <property type="match status" value="1"/>
</dbReference>
<accession>A0A226F7D5</accession>
<dbReference type="GO" id="GO:0004312">
    <property type="term" value="F:fatty acid synthase activity"/>
    <property type="evidence" value="ECO:0007669"/>
    <property type="project" value="UniProtKB-EC"/>
</dbReference>
<comment type="catalytic activity">
    <reaction evidence="43">
        <text>3-oxobutanoyl-[ACP] + NADPH + H(+) = (3R)-hydroxybutanoyl-[ACP] + NADP(+)</text>
        <dbReference type="Rhea" id="RHEA:41804"/>
        <dbReference type="Rhea" id="RHEA-COMP:9625"/>
        <dbReference type="Rhea" id="RHEA-COMP:9626"/>
        <dbReference type="ChEBI" id="CHEBI:15378"/>
        <dbReference type="ChEBI" id="CHEBI:57783"/>
        <dbReference type="ChEBI" id="CHEBI:58349"/>
        <dbReference type="ChEBI" id="CHEBI:78450"/>
        <dbReference type="ChEBI" id="CHEBI:78451"/>
    </reaction>
    <physiologicalReaction direction="left-to-right" evidence="43">
        <dbReference type="Rhea" id="RHEA:41805"/>
    </physiologicalReaction>
</comment>
<comment type="catalytic activity">
    <reaction evidence="41">
        <text>(2E)-hexadecenoyl-[ACP] + NADPH + H(+) = hexadecanoyl-[ACP] + NADP(+)</text>
        <dbReference type="Rhea" id="RHEA:41912"/>
        <dbReference type="Rhea" id="RHEA-COMP:9651"/>
        <dbReference type="Rhea" id="RHEA-COMP:9652"/>
        <dbReference type="ChEBI" id="CHEBI:15378"/>
        <dbReference type="ChEBI" id="CHEBI:57783"/>
        <dbReference type="ChEBI" id="CHEBI:58349"/>
        <dbReference type="ChEBI" id="CHEBI:78481"/>
        <dbReference type="ChEBI" id="CHEBI:78483"/>
    </reaction>
    <physiologicalReaction direction="left-to-right" evidence="41">
        <dbReference type="Rhea" id="RHEA:41913"/>
    </physiologicalReaction>
</comment>
<keyword evidence="11" id="KW-0808">Transferase</keyword>
<keyword evidence="8" id="KW-0596">Phosphopantetheine</keyword>
<evidence type="ECO:0000256" key="18">
    <source>
        <dbReference type="ARBA" id="ARBA00023002"/>
    </source>
</evidence>
<evidence type="ECO:0000256" key="10">
    <source>
        <dbReference type="ARBA" id="ARBA00022553"/>
    </source>
</evidence>
<evidence type="ECO:0000256" key="31">
    <source>
        <dbReference type="ARBA" id="ARBA00023402"/>
    </source>
</evidence>
<dbReference type="Pfam" id="PF00698">
    <property type="entry name" value="Acyl_transf_1"/>
    <property type="match status" value="1"/>
</dbReference>
<comment type="catalytic activity">
    <reaction evidence="52">
        <text>holo-[ACP] + acetyl-CoA = acetyl-[ACP] + CoA</text>
        <dbReference type="Rhea" id="RHEA:41788"/>
        <dbReference type="Rhea" id="RHEA-COMP:9621"/>
        <dbReference type="Rhea" id="RHEA-COMP:9685"/>
        <dbReference type="ChEBI" id="CHEBI:57287"/>
        <dbReference type="ChEBI" id="CHEBI:57288"/>
        <dbReference type="ChEBI" id="CHEBI:64479"/>
        <dbReference type="ChEBI" id="CHEBI:78446"/>
        <dbReference type="EC" id="2.3.1.38"/>
    </reaction>
    <physiologicalReaction direction="left-to-right" evidence="52">
        <dbReference type="Rhea" id="RHEA:41789"/>
    </physiologicalReaction>
</comment>
<dbReference type="Gene3D" id="3.40.366.10">
    <property type="entry name" value="Malonyl-Coenzyme A Acyl Carrier Protein, domain 2"/>
    <property type="match status" value="1"/>
</dbReference>
<evidence type="ECO:0000256" key="55">
    <source>
        <dbReference type="ARBA" id="ARBA00049019"/>
    </source>
</evidence>
<reference evidence="68 69" key="1">
    <citation type="submission" date="2015-12" db="EMBL/GenBank/DDBJ databases">
        <title>The genome of Folsomia candida.</title>
        <authorList>
            <person name="Faddeeva A."/>
            <person name="Derks M.F."/>
            <person name="Anvar Y."/>
            <person name="Smit S."/>
            <person name="Van Straalen N."/>
            <person name="Roelofs D."/>
        </authorList>
    </citation>
    <scope>NUCLEOTIDE SEQUENCE [LARGE SCALE GENOMIC DNA]</scope>
    <source>
        <strain evidence="68 69">VU population</strain>
        <tissue evidence="68">Whole body</tissue>
    </source>
</reference>
<comment type="catalytic activity">
    <reaction evidence="53">
        <text>hexadecanoyl-[ACP] + H2O = hexadecanoate + holo-[ACP] + H(+)</text>
        <dbReference type="Rhea" id="RHEA:41932"/>
        <dbReference type="Rhea" id="RHEA-COMP:9652"/>
        <dbReference type="Rhea" id="RHEA-COMP:9685"/>
        <dbReference type="ChEBI" id="CHEBI:7896"/>
        <dbReference type="ChEBI" id="CHEBI:15377"/>
        <dbReference type="ChEBI" id="CHEBI:15378"/>
        <dbReference type="ChEBI" id="CHEBI:64479"/>
        <dbReference type="ChEBI" id="CHEBI:78483"/>
        <dbReference type="EC" id="3.1.2.14"/>
    </reaction>
    <physiologicalReaction direction="left-to-right" evidence="53">
        <dbReference type="Rhea" id="RHEA:41933"/>
    </physiologicalReaction>
</comment>
<evidence type="ECO:0000256" key="58">
    <source>
        <dbReference type="ARBA" id="ARBA00049263"/>
    </source>
</evidence>
<comment type="catalytic activity">
    <reaction evidence="40">
        <text>dodecanoyl-[ACP] + malonyl-[ACP] + H(+) = 3-oxotetradecanoyl-[ACP] + holo-[ACP] + CO2</text>
        <dbReference type="Rhea" id="RHEA:41884"/>
        <dbReference type="Rhea" id="RHEA-COMP:9623"/>
        <dbReference type="Rhea" id="RHEA-COMP:9644"/>
        <dbReference type="Rhea" id="RHEA-COMP:9645"/>
        <dbReference type="Rhea" id="RHEA-COMP:9685"/>
        <dbReference type="ChEBI" id="CHEBI:15378"/>
        <dbReference type="ChEBI" id="CHEBI:16526"/>
        <dbReference type="ChEBI" id="CHEBI:64479"/>
        <dbReference type="ChEBI" id="CHEBI:65264"/>
        <dbReference type="ChEBI" id="CHEBI:78449"/>
        <dbReference type="ChEBI" id="CHEBI:78473"/>
    </reaction>
    <physiologicalReaction direction="left-to-right" evidence="40">
        <dbReference type="Rhea" id="RHEA:41885"/>
    </physiologicalReaction>
</comment>
<evidence type="ECO:0000256" key="62">
    <source>
        <dbReference type="ARBA" id="ARBA00049521"/>
    </source>
</evidence>
<dbReference type="Pfam" id="PF02801">
    <property type="entry name" value="Ketoacyl-synt_C"/>
    <property type="match status" value="1"/>
</dbReference>
<keyword evidence="12" id="KW-0702">S-nitrosylation</keyword>
<evidence type="ECO:0000256" key="35">
    <source>
        <dbReference type="ARBA" id="ARBA00047394"/>
    </source>
</evidence>
<keyword evidence="20" id="KW-0443">Lipid metabolism</keyword>
<evidence type="ECO:0000256" key="24">
    <source>
        <dbReference type="ARBA" id="ARBA00023351"/>
    </source>
</evidence>
<dbReference type="GO" id="GO:0006633">
    <property type="term" value="P:fatty acid biosynthetic process"/>
    <property type="evidence" value="ECO:0007669"/>
    <property type="project" value="UniProtKB-KW"/>
</dbReference>
<dbReference type="Proteomes" id="UP000198287">
    <property type="component" value="Unassembled WGS sequence"/>
</dbReference>
<dbReference type="Gene3D" id="3.90.180.10">
    <property type="entry name" value="Medium-chain alcohol dehydrogenases, catalytic domain"/>
    <property type="match status" value="1"/>
</dbReference>
<evidence type="ECO:0000256" key="16">
    <source>
        <dbReference type="ARBA" id="ARBA00022898"/>
    </source>
</evidence>
<dbReference type="InterPro" id="IPR016039">
    <property type="entry name" value="Thiolase-like"/>
</dbReference>
<evidence type="ECO:0000256" key="46">
    <source>
        <dbReference type="ARBA" id="ARBA00048281"/>
    </source>
</evidence>
<evidence type="ECO:0000313" key="68">
    <source>
        <dbReference type="EMBL" id="OXA64776.1"/>
    </source>
</evidence>
<dbReference type="Gene3D" id="3.30.70.3290">
    <property type="match status" value="1"/>
</dbReference>
<evidence type="ECO:0000259" key="67">
    <source>
        <dbReference type="PROSITE" id="PS52019"/>
    </source>
</evidence>
<dbReference type="InterPro" id="IPR057326">
    <property type="entry name" value="KR_dom"/>
</dbReference>
<dbReference type="STRING" id="158441.A0A226F7D5"/>
<comment type="catalytic activity">
    <reaction evidence="38">
        <text>tetradecanoyl-[ACP] + malonyl-[ACP] + H(+) = 3-oxohexadecanoyl-[ACP] + holo-[ACP] + CO2</text>
        <dbReference type="Rhea" id="RHEA:41900"/>
        <dbReference type="Rhea" id="RHEA-COMP:9623"/>
        <dbReference type="Rhea" id="RHEA-COMP:9648"/>
        <dbReference type="Rhea" id="RHEA-COMP:9649"/>
        <dbReference type="Rhea" id="RHEA-COMP:9685"/>
        <dbReference type="ChEBI" id="CHEBI:15378"/>
        <dbReference type="ChEBI" id="CHEBI:16526"/>
        <dbReference type="ChEBI" id="CHEBI:64479"/>
        <dbReference type="ChEBI" id="CHEBI:78449"/>
        <dbReference type="ChEBI" id="CHEBI:78477"/>
        <dbReference type="ChEBI" id="CHEBI:78478"/>
    </reaction>
    <physiologicalReaction direction="left-to-right" evidence="38">
        <dbReference type="Rhea" id="RHEA:41901"/>
    </physiologicalReaction>
</comment>
<evidence type="ECO:0000256" key="37">
    <source>
        <dbReference type="ARBA" id="ARBA00047440"/>
    </source>
</evidence>
<evidence type="ECO:0000256" key="41">
    <source>
        <dbReference type="ARBA" id="ARBA00047810"/>
    </source>
</evidence>
<name>A0A226F7D5_FOLCA</name>
<evidence type="ECO:0000256" key="17">
    <source>
        <dbReference type="ARBA" id="ARBA00022990"/>
    </source>
</evidence>
<dbReference type="InterPro" id="IPR032821">
    <property type="entry name" value="PKS_assoc"/>
</dbReference>
<keyword evidence="18" id="KW-0560">Oxidoreductase</keyword>
<comment type="catalytic activity">
    <reaction evidence="35">
        <text>hexanoyl-[ACP] + malonyl-[ACP] + H(+) = 3-oxooctanoyl-[ACP] + holo-[ACP] + CO2</text>
        <dbReference type="Rhea" id="RHEA:41836"/>
        <dbReference type="Rhea" id="RHEA-COMP:9623"/>
        <dbReference type="Rhea" id="RHEA-COMP:9632"/>
        <dbReference type="Rhea" id="RHEA-COMP:9633"/>
        <dbReference type="Rhea" id="RHEA-COMP:9685"/>
        <dbReference type="ChEBI" id="CHEBI:15378"/>
        <dbReference type="ChEBI" id="CHEBI:16526"/>
        <dbReference type="ChEBI" id="CHEBI:64479"/>
        <dbReference type="ChEBI" id="CHEBI:78449"/>
        <dbReference type="ChEBI" id="CHEBI:78459"/>
        <dbReference type="ChEBI" id="CHEBI:78460"/>
    </reaction>
    <physiologicalReaction direction="left-to-right" evidence="35">
        <dbReference type="Rhea" id="RHEA:41837"/>
    </physiologicalReaction>
</comment>
<comment type="catalytic activity">
    <reaction evidence="42">
        <text>(2E)-hexenoyl-[ACP] + NADPH + H(+) = hexanoyl-[ACP] + NADP(+)</text>
        <dbReference type="Rhea" id="RHEA:41832"/>
        <dbReference type="Rhea" id="RHEA-COMP:9631"/>
        <dbReference type="Rhea" id="RHEA-COMP:9632"/>
        <dbReference type="ChEBI" id="CHEBI:15378"/>
        <dbReference type="ChEBI" id="CHEBI:57783"/>
        <dbReference type="ChEBI" id="CHEBI:58349"/>
        <dbReference type="ChEBI" id="CHEBI:78458"/>
        <dbReference type="ChEBI" id="CHEBI:78459"/>
    </reaction>
    <physiologicalReaction direction="left-to-right" evidence="42">
        <dbReference type="Rhea" id="RHEA:41833"/>
    </physiologicalReaction>
</comment>
<dbReference type="InterPro" id="IPR050091">
    <property type="entry name" value="PKS_NRPS_Biosynth_Enz"/>
</dbReference>
<dbReference type="PROSITE" id="PS52019">
    <property type="entry name" value="PKS_MFAS_DH"/>
    <property type="match status" value="1"/>
</dbReference>
<comment type="catalytic activity">
    <reaction evidence="33">
        <text>acetyl-CoA + n malonyl-CoA + 2n NADPH + 2n H(+) = a long-chain fatty acid + (n+1) CoA + n CO2 + 2n NADP(+).</text>
        <dbReference type="EC" id="2.3.1.85"/>
    </reaction>
</comment>
<evidence type="ECO:0000256" key="4">
    <source>
        <dbReference type="ARBA" id="ARBA00012873"/>
    </source>
</evidence>
<feature type="domain" description="Ketosynthase family 3 (KS3)" evidence="66">
    <location>
        <begin position="4"/>
        <end position="412"/>
    </location>
</feature>
<dbReference type="Pfam" id="PF00109">
    <property type="entry name" value="ketoacyl-synt"/>
    <property type="match status" value="1"/>
</dbReference>
<dbReference type="EMBL" id="LNIX01000001">
    <property type="protein sequence ID" value="OXA64776.1"/>
    <property type="molecule type" value="Genomic_DNA"/>
</dbReference>
<evidence type="ECO:0000256" key="38">
    <source>
        <dbReference type="ARBA" id="ARBA00047451"/>
    </source>
</evidence>
<dbReference type="InterPro" id="IPR042104">
    <property type="entry name" value="PKS_dehydratase_sf"/>
</dbReference>
<organism evidence="68 69">
    <name type="scientific">Folsomia candida</name>
    <name type="common">Springtail</name>
    <dbReference type="NCBI Taxonomy" id="158441"/>
    <lineage>
        <taxon>Eukaryota</taxon>
        <taxon>Metazoa</taxon>
        <taxon>Ecdysozoa</taxon>
        <taxon>Arthropoda</taxon>
        <taxon>Hexapoda</taxon>
        <taxon>Collembola</taxon>
        <taxon>Entomobryomorpha</taxon>
        <taxon>Isotomoidea</taxon>
        <taxon>Isotomidae</taxon>
        <taxon>Proisotominae</taxon>
        <taxon>Folsomia</taxon>
    </lineage>
</organism>
<keyword evidence="17" id="KW-0007">Acetylation</keyword>
<evidence type="ECO:0000256" key="53">
    <source>
        <dbReference type="ARBA" id="ARBA00048704"/>
    </source>
</evidence>
<comment type="catalytic activity">
    <reaction evidence="36">
        <text>a (3R)-hydroxyacyl-[ACP] + NADP(+) = a 3-oxoacyl-[ACP] + NADPH + H(+)</text>
        <dbReference type="Rhea" id="RHEA:17397"/>
        <dbReference type="Rhea" id="RHEA-COMP:9916"/>
        <dbReference type="Rhea" id="RHEA-COMP:9945"/>
        <dbReference type="ChEBI" id="CHEBI:15378"/>
        <dbReference type="ChEBI" id="CHEBI:57783"/>
        <dbReference type="ChEBI" id="CHEBI:58349"/>
        <dbReference type="ChEBI" id="CHEBI:78776"/>
        <dbReference type="ChEBI" id="CHEBI:78827"/>
        <dbReference type="EC" id="1.1.1.100"/>
    </reaction>
    <physiologicalReaction direction="right-to-left" evidence="36">
        <dbReference type="Rhea" id="RHEA:17399"/>
    </physiologicalReaction>
</comment>
<evidence type="ECO:0000256" key="34">
    <source>
        <dbReference type="ARBA" id="ARBA00047300"/>
    </source>
</evidence>
<evidence type="ECO:0000256" key="22">
    <source>
        <dbReference type="ARBA" id="ARBA00023268"/>
    </source>
</evidence>
<evidence type="ECO:0000256" key="59">
    <source>
        <dbReference type="ARBA" id="ARBA00049414"/>
    </source>
</evidence>
<dbReference type="SMART" id="SM00825">
    <property type="entry name" value="PKS_KS"/>
    <property type="match status" value="1"/>
</dbReference>
<dbReference type="GO" id="GO:0004316">
    <property type="term" value="F:3-oxoacyl-[acyl-carrier-protein] reductase (NADPH) activity"/>
    <property type="evidence" value="ECO:0007669"/>
    <property type="project" value="UniProtKB-EC"/>
</dbReference>
<evidence type="ECO:0000259" key="66">
    <source>
        <dbReference type="PROSITE" id="PS52004"/>
    </source>
</evidence>
<evidence type="ECO:0000256" key="33">
    <source>
        <dbReference type="ARBA" id="ARBA00044883"/>
    </source>
</evidence>
<evidence type="ECO:0000256" key="39">
    <source>
        <dbReference type="ARBA" id="ARBA00047500"/>
    </source>
</evidence>
<evidence type="ECO:0000259" key="65">
    <source>
        <dbReference type="PROSITE" id="PS50075"/>
    </source>
</evidence>
<comment type="catalytic activity">
    <reaction evidence="55">
        <text>(2E)-octadecenoyl-[ACP] + NADPH + H(+) = octadecanoyl-[ACP] + NADP(+)</text>
        <dbReference type="Rhea" id="RHEA:41928"/>
        <dbReference type="Rhea" id="RHEA-COMP:9655"/>
        <dbReference type="Rhea" id="RHEA-COMP:9656"/>
        <dbReference type="ChEBI" id="CHEBI:15378"/>
        <dbReference type="ChEBI" id="CHEBI:57783"/>
        <dbReference type="ChEBI" id="CHEBI:58349"/>
        <dbReference type="ChEBI" id="CHEBI:78489"/>
        <dbReference type="ChEBI" id="CHEBI:78495"/>
    </reaction>
    <physiologicalReaction direction="left-to-right" evidence="55">
        <dbReference type="Rhea" id="RHEA:41929"/>
    </physiologicalReaction>
</comment>
<comment type="catalytic activity">
    <reaction evidence="54">
        <text>3-oxotetradecanoyl-[ACP] + NADPH + H(+) = (3R)-hydroxytetradecanoyl-[ACP] + NADP(+)</text>
        <dbReference type="Rhea" id="RHEA:41888"/>
        <dbReference type="Rhea" id="RHEA-COMP:9645"/>
        <dbReference type="Rhea" id="RHEA-COMP:9646"/>
        <dbReference type="ChEBI" id="CHEBI:15378"/>
        <dbReference type="ChEBI" id="CHEBI:57783"/>
        <dbReference type="ChEBI" id="CHEBI:58349"/>
        <dbReference type="ChEBI" id="CHEBI:78473"/>
        <dbReference type="ChEBI" id="CHEBI:78474"/>
    </reaction>
    <physiologicalReaction direction="left-to-right" evidence="54">
        <dbReference type="Rhea" id="RHEA:41889"/>
    </physiologicalReaction>
</comment>
<comment type="catalytic activity">
    <reaction evidence="25">
        <text>(3R)-hydroxyhexanoyl-[ACP] = (2E)-hexenoyl-[ACP] + H2O</text>
        <dbReference type="Rhea" id="RHEA:41828"/>
        <dbReference type="Rhea" id="RHEA-COMP:9630"/>
        <dbReference type="Rhea" id="RHEA-COMP:9631"/>
        <dbReference type="ChEBI" id="CHEBI:15377"/>
        <dbReference type="ChEBI" id="CHEBI:78457"/>
        <dbReference type="ChEBI" id="CHEBI:78458"/>
    </reaction>
    <physiologicalReaction direction="left-to-right" evidence="25">
        <dbReference type="Rhea" id="RHEA:41829"/>
    </physiologicalReaction>
</comment>
<dbReference type="EC" id="1.3.1.39" evidence="2"/>
<keyword evidence="15" id="KW-0521">NADP</keyword>
<dbReference type="InterPro" id="IPR049900">
    <property type="entry name" value="PKS_mFAS_DH"/>
</dbReference>
<dbReference type="InterPro" id="IPR011032">
    <property type="entry name" value="GroES-like_sf"/>
</dbReference>
<evidence type="ECO:0000256" key="54">
    <source>
        <dbReference type="ARBA" id="ARBA00048935"/>
    </source>
</evidence>
<dbReference type="OrthoDB" id="329835at2759"/>
<evidence type="ECO:0000256" key="45">
    <source>
        <dbReference type="ARBA" id="ARBA00048051"/>
    </source>
</evidence>
<dbReference type="SUPFAM" id="SSF53474">
    <property type="entry name" value="alpha/beta-Hydrolases"/>
    <property type="match status" value="1"/>
</dbReference>
<feature type="region of interest" description="C-terminal hotdog fold" evidence="64">
    <location>
        <begin position="997"/>
        <end position="1122"/>
    </location>
</feature>
<dbReference type="SUPFAM" id="SSF50129">
    <property type="entry name" value="GroES-like"/>
    <property type="match status" value="1"/>
</dbReference>
<evidence type="ECO:0000256" key="19">
    <source>
        <dbReference type="ARBA" id="ARBA00023027"/>
    </source>
</evidence>
<evidence type="ECO:0000256" key="51">
    <source>
        <dbReference type="ARBA" id="ARBA00048650"/>
    </source>
</evidence>
<dbReference type="GO" id="GO:0004315">
    <property type="term" value="F:3-oxoacyl-[acyl-carrier-protein] synthase activity"/>
    <property type="evidence" value="ECO:0007669"/>
    <property type="project" value="UniProtKB-EC"/>
</dbReference>
<comment type="catalytic activity">
    <reaction evidence="61">
        <text>butanoyl-[ACP] + malonyl-[ACP] + H(+) = 3-oxohexanoyl-[ACP] + holo-[ACP] + CO2</text>
        <dbReference type="Rhea" id="RHEA:41820"/>
        <dbReference type="Rhea" id="RHEA-COMP:9623"/>
        <dbReference type="Rhea" id="RHEA-COMP:9628"/>
        <dbReference type="Rhea" id="RHEA-COMP:9629"/>
        <dbReference type="Rhea" id="RHEA-COMP:9685"/>
        <dbReference type="ChEBI" id="CHEBI:15378"/>
        <dbReference type="ChEBI" id="CHEBI:16526"/>
        <dbReference type="ChEBI" id="CHEBI:64479"/>
        <dbReference type="ChEBI" id="CHEBI:78449"/>
        <dbReference type="ChEBI" id="CHEBI:78454"/>
        <dbReference type="ChEBI" id="CHEBI:78456"/>
    </reaction>
    <physiologicalReaction direction="left-to-right" evidence="61">
        <dbReference type="Rhea" id="RHEA:41821"/>
    </physiologicalReaction>
</comment>
<comment type="function">
    <text evidence="32">Fatty acid synthetase is a multifunctional enzyme that catalyzes the de novo biosynthesis of long-chain saturated fatty acids starting from acetyl-CoA and malonyl-CoA in the presence of NADPH. This multifunctional protein contains 7 catalytic activities and a site for the binding of the prosthetic group 4'-phosphopantetheine of the acyl carrier protein ([ACP]) domain.</text>
</comment>
<evidence type="ECO:0000256" key="8">
    <source>
        <dbReference type="ARBA" id="ARBA00022450"/>
    </source>
</evidence>
<evidence type="ECO:0000256" key="40">
    <source>
        <dbReference type="ARBA" id="ARBA00047578"/>
    </source>
</evidence>
<comment type="catalytic activity">
    <reaction evidence="58">
        <text>3-oxododecanoyl-[ACP] + NADPH + H(+) = (3R)-hydroxydodecanoyl-[ACP] + NADP(+)</text>
        <dbReference type="Rhea" id="RHEA:41872"/>
        <dbReference type="Rhea" id="RHEA-COMP:9641"/>
        <dbReference type="Rhea" id="RHEA-COMP:9642"/>
        <dbReference type="ChEBI" id="CHEBI:15378"/>
        <dbReference type="ChEBI" id="CHEBI:57783"/>
        <dbReference type="ChEBI" id="CHEBI:58349"/>
        <dbReference type="ChEBI" id="CHEBI:78469"/>
        <dbReference type="ChEBI" id="CHEBI:78470"/>
    </reaction>
    <physiologicalReaction direction="left-to-right" evidence="58">
        <dbReference type="Rhea" id="RHEA:41873"/>
    </physiologicalReaction>
</comment>
<dbReference type="SUPFAM" id="SSF52151">
    <property type="entry name" value="FabD/lysophospholipase-like"/>
    <property type="match status" value="1"/>
</dbReference>
<dbReference type="PANTHER" id="PTHR43775">
    <property type="entry name" value="FATTY ACID SYNTHASE"/>
    <property type="match status" value="1"/>
</dbReference>
<comment type="pathway">
    <text evidence="1">Lipid metabolism.</text>
</comment>
<comment type="catalytic activity">
    <reaction evidence="49">
        <text>a fatty acyl-[ACP] + malonyl-[ACP] + H(+) = a 3-oxoacyl-[ACP] + holo-[ACP] + CO2</text>
        <dbReference type="Rhea" id="RHEA:22836"/>
        <dbReference type="Rhea" id="RHEA-COMP:9623"/>
        <dbReference type="Rhea" id="RHEA-COMP:9685"/>
        <dbReference type="Rhea" id="RHEA-COMP:9916"/>
        <dbReference type="Rhea" id="RHEA-COMP:14125"/>
        <dbReference type="ChEBI" id="CHEBI:15378"/>
        <dbReference type="ChEBI" id="CHEBI:16526"/>
        <dbReference type="ChEBI" id="CHEBI:64479"/>
        <dbReference type="ChEBI" id="CHEBI:78449"/>
        <dbReference type="ChEBI" id="CHEBI:78776"/>
        <dbReference type="ChEBI" id="CHEBI:138651"/>
        <dbReference type="EC" id="2.3.1.41"/>
    </reaction>
    <physiologicalReaction direction="left-to-right" evidence="49">
        <dbReference type="Rhea" id="RHEA:22837"/>
    </physiologicalReaction>
</comment>
<comment type="catalytic activity">
    <reaction evidence="63">
        <text>octanoyl-[ACP] + malonyl-[ACP] + H(+) = 3-oxodecanoyl-[ACP] + holo-[ACP] + CO2</text>
        <dbReference type="Rhea" id="RHEA:41852"/>
        <dbReference type="Rhea" id="RHEA-COMP:9623"/>
        <dbReference type="Rhea" id="RHEA-COMP:9636"/>
        <dbReference type="Rhea" id="RHEA-COMP:9637"/>
        <dbReference type="Rhea" id="RHEA-COMP:9685"/>
        <dbReference type="ChEBI" id="CHEBI:15378"/>
        <dbReference type="ChEBI" id="CHEBI:16526"/>
        <dbReference type="ChEBI" id="CHEBI:64479"/>
        <dbReference type="ChEBI" id="CHEBI:78449"/>
        <dbReference type="ChEBI" id="CHEBI:78463"/>
        <dbReference type="ChEBI" id="CHEBI:78464"/>
    </reaction>
    <physiologicalReaction direction="left-to-right" evidence="63">
        <dbReference type="Rhea" id="RHEA:41853"/>
    </physiologicalReaction>
</comment>
<comment type="catalytic activity">
    <reaction evidence="30">
        <text>(3R)-hydroxyhexadecanoyl-[ACP] = (2E)-hexadecenoyl-[ACP] + H2O</text>
        <dbReference type="Rhea" id="RHEA:41908"/>
        <dbReference type="Rhea" id="RHEA-COMP:9650"/>
        <dbReference type="Rhea" id="RHEA-COMP:9651"/>
        <dbReference type="ChEBI" id="CHEBI:15377"/>
        <dbReference type="ChEBI" id="CHEBI:78480"/>
        <dbReference type="ChEBI" id="CHEBI:78481"/>
    </reaction>
    <physiologicalReaction direction="left-to-right" evidence="30">
        <dbReference type="Rhea" id="RHEA:41909"/>
    </physiologicalReaction>
</comment>
<dbReference type="SUPFAM" id="SSF51735">
    <property type="entry name" value="NAD(P)-binding Rossmann-fold domains"/>
    <property type="match status" value="2"/>
</dbReference>
<keyword evidence="69" id="KW-1185">Reference proteome</keyword>
<comment type="caution">
    <text evidence="68">The sequence shown here is derived from an EMBL/GenBank/DDBJ whole genome shotgun (WGS) entry which is preliminary data.</text>
</comment>
<dbReference type="Pfam" id="PF21149">
    <property type="entry name" value="FAS_pseudo-KR"/>
    <property type="match status" value="1"/>
</dbReference>
<dbReference type="InterPro" id="IPR001227">
    <property type="entry name" value="Ac_transferase_dom_sf"/>
</dbReference>
<dbReference type="SUPFAM" id="SSF53901">
    <property type="entry name" value="Thiolase-like"/>
    <property type="match status" value="1"/>
</dbReference>
<comment type="catalytic activity">
    <reaction evidence="62">
        <text>(2E)-decenoyl-[ACP] + NADPH + H(+) = decanoyl-[ACP] + NADP(+)</text>
        <dbReference type="Rhea" id="RHEA:41864"/>
        <dbReference type="Rhea" id="RHEA-COMP:9639"/>
        <dbReference type="Rhea" id="RHEA-COMP:9640"/>
        <dbReference type="ChEBI" id="CHEBI:15378"/>
        <dbReference type="ChEBI" id="CHEBI:57783"/>
        <dbReference type="ChEBI" id="CHEBI:58349"/>
        <dbReference type="ChEBI" id="CHEBI:78467"/>
        <dbReference type="ChEBI" id="CHEBI:78468"/>
    </reaction>
    <physiologicalReaction direction="left-to-right" evidence="62">
        <dbReference type="Rhea" id="RHEA:41865"/>
    </physiologicalReaction>
</comment>
<dbReference type="Gene3D" id="3.40.50.1820">
    <property type="entry name" value="alpha/beta hydrolase"/>
    <property type="match status" value="1"/>
</dbReference>
<evidence type="ECO:0000256" key="49">
    <source>
        <dbReference type="ARBA" id="ARBA00048506"/>
    </source>
</evidence>
<comment type="catalytic activity">
    <reaction evidence="45">
        <text>hexadecanoyl-[ACP] + malonyl-[ACP] + H(+) = 3-oxooctadecanoyl-[ACP] + holo-[ACP] + CO2</text>
        <dbReference type="Rhea" id="RHEA:41916"/>
        <dbReference type="Rhea" id="RHEA-COMP:9623"/>
        <dbReference type="Rhea" id="RHEA-COMP:9652"/>
        <dbReference type="Rhea" id="RHEA-COMP:9653"/>
        <dbReference type="Rhea" id="RHEA-COMP:9685"/>
        <dbReference type="ChEBI" id="CHEBI:15378"/>
        <dbReference type="ChEBI" id="CHEBI:16526"/>
        <dbReference type="ChEBI" id="CHEBI:64479"/>
        <dbReference type="ChEBI" id="CHEBI:78449"/>
        <dbReference type="ChEBI" id="CHEBI:78483"/>
        <dbReference type="ChEBI" id="CHEBI:78487"/>
    </reaction>
    <physiologicalReaction direction="left-to-right" evidence="45">
        <dbReference type="Rhea" id="RHEA:41917"/>
    </physiologicalReaction>
</comment>
<keyword evidence="9" id="KW-0444">Lipid biosynthesis</keyword>
<evidence type="ECO:0000256" key="21">
    <source>
        <dbReference type="ARBA" id="ARBA00023160"/>
    </source>
</evidence>
<evidence type="ECO:0000256" key="42">
    <source>
        <dbReference type="ARBA" id="ARBA00047897"/>
    </source>
</evidence>
<dbReference type="InterPro" id="IPR036736">
    <property type="entry name" value="ACP-like_sf"/>
</dbReference>
<keyword evidence="19" id="KW-0520">NAD</keyword>
<dbReference type="EC" id="2.3.1.41" evidence="6"/>
<keyword evidence="10" id="KW-0597">Phosphoprotein</keyword>
<evidence type="ECO:0000256" key="47">
    <source>
        <dbReference type="ARBA" id="ARBA00048289"/>
    </source>
</evidence>
<dbReference type="Gene3D" id="3.40.50.720">
    <property type="entry name" value="NAD(P)-binding Rossmann-like Domain"/>
    <property type="match status" value="1"/>
</dbReference>
<comment type="catalytic activity">
    <reaction evidence="59">
        <text>3-oxohexadecanoyl-[ACP] + NADPH + H(+) = (3R)-hydroxyhexadecanoyl-[ACP] + NADP(+)</text>
        <dbReference type="Rhea" id="RHEA:41904"/>
        <dbReference type="Rhea" id="RHEA-COMP:9649"/>
        <dbReference type="Rhea" id="RHEA-COMP:9650"/>
        <dbReference type="ChEBI" id="CHEBI:15378"/>
        <dbReference type="ChEBI" id="CHEBI:57783"/>
        <dbReference type="ChEBI" id="CHEBI:58349"/>
        <dbReference type="ChEBI" id="CHEBI:78478"/>
        <dbReference type="ChEBI" id="CHEBI:78480"/>
    </reaction>
    <physiologicalReaction direction="left-to-right" evidence="59">
        <dbReference type="Rhea" id="RHEA:41905"/>
    </physiologicalReaction>
</comment>
<feature type="active site" description="Proton donor; for dehydratase activity" evidence="64">
    <location>
        <position position="1047"/>
    </location>
</feature>
<evidence type="ECO:0000256" key="11">
    <source>
        <dbReference type="ARBA" id="ARBA00022679"/>
    </source>
</evidence>
<dbReference type="CDD" id="cd05195">
    <property type="entry name" value="enoyl_red"/>
    <property type="match status" value="1"/>
</dbReference>
<comment type="catalytic activity">
    <reaction evidence="46">
        <text>(2E)-dodecenoyl-[ACP] + NADPH + H(+) = dodecanoyl-[ACP] + NADP(+)</text>
        <dbReference type="Rhea" id="RHEA:41880"/>
        <dbReference type="Rhea" id="RHEA-COMP:9643"/>
        <dbReference type="Rhea" id="RHEA-COMP:9644"/>
        <dbReference type="ChEBI" id="CHEBI:15378"/>
        <dbReference type="ChEBI" id="CHEBI:57783"/>
        <dbReference type="ChEBI" id="CHEBI:58349"/>
        <dbReference type="ChEBI" id="CHEBI:65264"/>
        <dbReference type="ChEBI" id="CHEBI:78472"/>
    </reaction>
    <physiologicalReaction direction="left-to-right" evidence="46">
        <dbReference type="Rhea" id="RHEA:41881"/>
    </physiologicalReaction>
</comment>
<dbReference type="InterPro" id="IPR029058">
    <property type="entry name" value="AB_hydrolase_fold"/>
</dbReference>
<comment type="catalytic activity">
    <reaction evidence="26">
        <text>(3R)-hydroxydecanoyl-[ACP] = (2E)-decenoyl-[ACP] + H2O</text>
        <dbReference type="Rhea" id="RHEA:41860"/>
        <dbReference type="Rhea" id="RHEA-COMP:9638"/>
        <dbReference type="Rhea" id="RHEA-COMP:9639"/>
        <dbReference type="ChEBI" id="CHEBI:15377"/>
        <dbReference type="ChEBI" id="CHEBI:78466"/>
        <dbReference type="ChEBI" id="CHEBI:78467"/>
    </reaction>
    <physiologicalReaction direction="left-to-right" evidence="26">
        <dbReference type="Rhea" id="RHEA:41861"/>
    </physiologicalReaction>
</comment>
<dbReference type="Pfam" id="PF13602">
    <property type="entry name" value="ADH_zinc_N_2"/>
    <property type="match status" value="1"/>
</dbReference>
<evidence type="ECO:0000256" key="57">
    <source>
        <dbReference type="ARBA" id="ARBA00049171"/>
    </source>
</evidence>
<sequence>MHLDEEIVISGISGKFPESGNIAEFRDNLLNNANLVTINERRFKAGVYGIPSGFGALKEIDKFDADFFHVLPKQAAKMDPQLRMMMETVHEAMMDSGVNPKDQGGSITGVFANVCHSEAHRLWSTQASKTEGPTMTGCTKSMFANRISYAFDFLGPSACYDTACSSSIVALEAAVASMRAGKCDAAIVTAANLILTPHTTLEFQKLGMLSPDSTCKAFDIRGDGYVRAEAVATIYLQKASVAKRIYASILNIKTFTDGFKQEGITYPSTIIQEKLLQEAYDEAGVNKGHVTYVECHGTGTNAGDPAEFQALQRSFSRTLKNRGAPLYLGSLKSNMGHAEGASGLCSIAKIVIMMQEGIIPANLHYYNPHYSMKGVRDGTMKIVDKNTAWVEGLVALNSFGFGGVNAHLILKPYHDKRVPKDRVGKGSNIPELITVSGRTEIGVQAALQTISAEKNIHLNHLINECHKTLIRDHHFRGFSLPDCDITNVQETFNDGSDVWFVFNGMGSQWAGIGKDLLEIPTFSTSLKLSHDTLLTRFGFNLNCVLSSPDSDSALHCFVTIAAIQIGIVDVLTSLGVRPAGYIGHSAGEMLCAYVDGCLSAEETIICAYLRGISCTQEDGRNTDPTKYGMAVIGVDWAYASKTCPYGVYPACHNGVDSVTVSGPSNLLEEYVAKMRQEKRRATHVDSCGIAFHSPYLEKSSQGFLTGLRGLIQTCHVRSKKWISTSIPKGNWPNTKLALTASPEYFVNNFTSPVLFHDALKEIPEGATIIEIGPSGLLKGLIKRGVPNSNVISVQSRDSTNGLTDFVASLGQMFIAGVKMNVNKLYGANVKFPVPLGTPFISPLIDWDHDYSWDVPIYGKNGEFLEGGFHVDLATDEDRSYGGHQIQGRVLFPATGYLLLVWKFFAQTFQTHFEKFPVVFENVKFKRVTVLRESGGGVEFRINVSDLSGHFEIKEGGAVISSGTVRRPHTDNDEVTMSEEAFTELQQKEAVKISGNTEYISLTKPEIYKQLRFLGYEYGGLFKGIRRRDLSGKHYLMEWNSNWVAFLDTMMQTTLGLFGSQSQTELPTEIQKAVIFPEMLLDFIANNPYSVRDDGLFVLHEKSTNIVRTCGIEITGLRTTGVPGRGKEPAPSLSTYTFRPFMELVHDPKCLCPILQSVIIFMENIKSRATTSMLEIMEIAKNSDSEDSMRISNLIRVDYATPDINYTVFSEEIKDGMVAKFAKSNVNLVCIESASLTTYMTEEMRAKTFDLIIMDNTRFLDLVQMYLPTGGFLLLKLPLGQNTAQEIEQRLGSSFALIAHKVGPTEDIFLTRRIADKNDHMYNLKVVNISTTQLDWVDDLRELVIDQENHMLTSNSIPPLIYLVSNGQEDQDSGILGLTLCLRKEPFCSQIRCIFSRKYIPLDFSTPDDFLSQILRKDLAINVIDEEGRLGSYFHSPSQAVLLPSQHAFVSMGTIGDLTTLHWMQGFPHDDPSLPVQEEGYSPVKVHVAALNFRDIMLATGNLQLTARTNLPFTLESHLGLEFSGVTGDGDRVCGFSEGQSLATSVYANDDWLWKIPNGWSFEEAATVPVVYSTVYLALVMRGQIRNGESILIHSGAGGVGQAAIRVALSMNCTVYTTVGSKQKETFIKTTFPQVIPPENIGCSRDTTFERMVLLSTGGRGVDLILNSLTGDKLEASVRCLARHGRFLEIGKVDLVSNKNLGMHFFLQDASYHGVMLDSLWDAAPSVRAELRSLLQSGLDSGVVTPLPYRLFNHQQVEPAFRFMGQGQHIGKVLISLEETPILAHPHVYFNPSKSYIIIGGLGGIGLEFCNWMTTRSAKNIVLTTRSGIKNAYQSNYIQLWERNGVQVKILQLDAADPVSARTLVHEAGKLGPVGGFFNLAMQLHIDLMKLQTPSGFSFAMDPKVKLSRNLGEITRISCPELDHFVVFSSVAAGFGFDGQANYGFANSAAERLVERRVKDGLPGKAVQWGPIGEVGAWHDSYNADFTRKSFHGSGVQSIASALNSLDALLGDPSPVMLSRRTVDADAGHASTADDLSLVERIAHVLGHMTNHHKLNMSSKLADLGMDSVMSMEVKQILEQDFNLFLSAAEIRNCTLKQFQEMASNCPKNKLVGASKLKVQAATAGLVQLNFIKTMSRSRFIHDQCVHPLNSLAHTRIKERELGVKMDPGHQGTIFIINSLEGPDVLNLLAGYLLLPAYSMQIPKEIFDSNNFNELSDFYLDKIRETEPKGPYTIVGYSAGTFVAIELGLKFQETHEITKLILLDITPGRMRAILDENFGKDRTHLDESELIVMMVTQVFGFDRNLVESILRKEKNTEQQYKAMTQLLTTVFEADMTVDDMEEVMSKRALTFLKLMDQYHPALKFHEPVVLIRTTQNLISYDSNELWGLDEFCTQTPTIVTLDTTHSYMLTDPFVKSVANYINP</sequence>
<dbReference type="SMART" id="SM00829">
    <property type="entry name" value="PKS_ER"/>
    <property type="match status" value="1"/>
</dbReference>
<dbReference type="Pfam" id="PF08659">
    <property type="entry name" value="KR"/>
    <property type="match status" value="1"/>
</dbReference>
<dbReference type="InterPro" id="IPR013968">
    <property type="entry name" value="PKS_KR"/>
</dbReference>
<evidence type="ECO:0000256" key="56">
    <source>
        <dbReference type="ARBA" id="ARBA00049109"/>
    </source>
</evidence>
<evidence type="ECO:0000256" key="63">
    <source>
        <dbReference type="ARBA" id="ARBA00049533"/>
    </source>
</evidence>
<evidence type="ECO:0000256" key="44">
    <source>
        <dbReference type="ARBA" id="ARBA00047961"/>
    </source>
</evidence>
<comment type="catalytic activity">
    <reaction evidence="34">
        <text>3-oxooctadecanoyl-[ACP] + NADPH + H(+) = (3R)-hydroxyoctadecanoyl-[ACP] + NADP(+)</text>
        <dbReference type="Rhea" id="RHEA:41920"/>
        <dbReference type="Rhea" id="RHEA-COMP:9653"/>
        <dbReference type="Rhea" id="RHEA-COMP:9654"/>
        <dbReference type="ChEBI" id="CHEBI:15378"/>
        <dbReference type="ChEBI" id="CHEBI:57783"/>
        <dbReference type="ChEBI" id="CHEBI:58349"/>
        <dbReference type="ChEBI" id="CHEBI:78487"/>
        <dbReference type="ChEBI" id="CHEBI:78488"/>
    </reaction>
    <physiologicalReaction direction="left-to-right" evidence="34">
        <dbReference type="Rhea" id="RHEA:41921"/>
    </physiologicalReaction>
</comment>
<comment type="catalytic activity">
    <reaction evidence="37">
        <text>3-oxodecanoyl-[ACP] + NADPH + H(+) = (3R)-hydroxydecanoyl-[ACP] + NADP(+)</text>
        <dbReference type="Rhea" id="RHEA:41856"/>
        <dbReference type="Rhea" id="RHEA-COMP:9637"/>
        <dbReference type="Rhea" id="RHEA-COMP:9638"/>
        <dbReference type="ChEBI" id="CHEBI:15378"/>
        <dbReference type="ChEBI" id="CHEBI:57783"/>
        <dbReference type="ChEBI" id="CHEBI:58349"/>
        <dbReference type="ChEBI" id="CHEBI:78464"/>
        <dbReference type="ChEBI" id="CHEBI:78466"/>
    </reaction>
    <physiologicalReaction direction="left-to-right" evidence="37">
        <dbReference type="Rhea" id="RHEA:41857"/>
    </physiologicalReaction>
</comment>
<evidence type="ECO:0000256" key="9">
    <source>
        <dbReference type="ARBA" id="ARBA00022516"/>
    </source>
</evidence>
<proteinExistence type="predicted"/>
<feature type="domain" description="Carrier" evidence="65">
    <location>
        <begin position="2032"/>
        <end position="2109"/>
    </location>
</feature>
<comment type="catalytic activity">
    <reaction evidence="31">
        <text>(3R)-hydroxybutanoyl-[ACP] = (2E)-butenoyl-[ACP] + H2O</text>
        <dbReference type="Rhea" id="RHEA:41808"/>
        <dbReference type="Rhea" id="RHEA-COMP:9626"/>
        <dbReference type="Rhea" id="RHEA-COMP:9627"/>
        <dbReference type="ChEBI" id="CHEBI:15377"/>
        <dbReference type="ChEBI" id="CHEBI:78451"/>
        <dbReference type="ChEBI" id="CHEBI:78453"/>
    </reaction>
    <physiologicalReaction direction="left-to-right" evidence="31">
        <dbReference type="Rhea" id="RHEA:41809"/>
    </physiologicalReaction>
</comment>
<evidence type="ECO:0000256" key="15">
    <source>
        <dbReference type="ARBA" id="ARBA00022857"/>
    </source>
</evidence>
<comment type="catalytic activity">
    <reaction evidence="48">
        <text>(2E)-octenoyl-[ACP] + NADPH + H(+) = octanoyl-[ACP] + NADP(+)</text>
        <dbReference type="Rhea" id="RHEA:41848"/>
        <dbReference type="Rhea" id="RHEA-COMP:9635"/>
        <dbReference type="Rhea" id="RHEA-COMP:9636"/>
        <dbReference type="ChEBI" id="CHEBI:15378"/>
        <dbReference type="ChEBI" id="CHEBI:57783"/>
        <dbReference type="ChEBI" id="CHEBI:58349"/>
        <dbReference type="ChEBI" id="CHEBI:78462"/>
        <dbReference type="ChEBI" id="CHEBI:78463"/>
    </reaction>
    <physiologicalReaction direction="left-to-right" evidence="48">
        <dbReference type="Rhea" id="RHEA:41849"/>
    </physiologicalReaction>
</comment>
<comment type="catalytic activity">
    <reaction evidence="50">
        <text>3-oxohexanoyl-[ACP] + NADPH + H(+) = (3R)-hydroxyhexanoyl-[ACP] + NADP(+)</text>
        <dbReference type="Rhea" id="RHEA:41824"/>
        <dbReference type="Rhea" id="RHEA-COMP:9629"/>
        <dbReference type="Rhea" id="RHEA-COMP:9630"/>
        <dbReference type="ChEBI" id="CHEBI:15378"/>
        <dbReference type="ChEBI" id="CHEBI:57783"/>
        <dbReference type="ChEBI" id="CHEBI:58349"/>
        <dbReference type="ChEBI" id="CHEBI:78456"/>
        <dbReference type="ChEBI" id="CHEBI:78457"/>
    </reaction>
    <physiologicalReaction direction="left-to-right" evidence="50">
        <dbReference type="Rhea" id="RHEA:41825"/>
    </physiologicalReaction>
</comment>
<dbReference type="SMART" id="SM00827">
    <property type="entry name" value="PKS_AT"/>
    <property type="match status" value="1"/>
</dbReference>
<dbReference type="Pfam" id="PF00550">
    <property type="entry name" value="PP-binding"/>
    <property type="match status" value="1"/>
</dbReference>
<evidence type="ECO:0000256" key="61">
    <source>
        <dbReference type="ARBA" id="ARBA00049449"/>
    </source>
</evidence>
<keyword evidence="21" id="KW-0275">Fatty acid biosynthesis</keyword>
<comment type="catalytic activity">
    <reaction evidence="29">
        <text>(3R)-hydroxyoctadecanoyl-[ACP] = (2E)-octadecenoyl-[ACP] + H2O</text>
        <dbReference type="Rhea" id="RHEA:41924"/>
        <dbReference type="Rhea" id="RHEA-COMP:9654"/>
        <dbReference type="Rhea" id="RHEA-COMP:9655"/>
        <dbReference type="ChEBI" id="CHEBI:15377"/>
        <dbReference type="ChEBI" id="CHEBI:78488"/>
        <dbReference type="ChEBI" id="CHEBI:78489"/>
    </reaction>
    <physiologicalReaction direction="left-to-right" evidence="29">
        <dbReference type="Rhea" id="RHEA:41925"/>
    </physiologicalReaction>
</comment>
<comment type="catalytic activity">
    <reaction evidence="47">
        <text>tetradecanoyl-[ACP] + H2O = tetradecanoate + holo-[ACP] + H(+)</text>
        <dbReference type="Rhea" id="RHEA:30123"/>
        <dbReference type="Rhea" id="RHEA-COMP:9648"/>
        <dbReference type="Rhea" id="RHEA-COMP:9685"/>
        <dbReference type="ChEBI" id="CHEBI:15377"/>
        <dbReference type="ChEBI" id="CHEBI:15378"/>
        <dbReference type="ChEBI" id="CHEBI:30807"/>
        <dbReference type="ChEBI" id="CHEBI:64479"/>
        <dbReference type="ChEBI" id="CHEBI:78477"/>
        <dbReference type="EC" id="3.1.2.14"/>
    </reaction>
    <physiologicalReaction direction="left-to-right" evidence="47">
        <dbReference type="Rhea" id="RHEA:30124"/>
    </physiologicalReaction>
</comment>
<dbReference type="EC" id="1.1.1.100" evidence="5"/>
<evidence type="ECO:0000256" key="26">
    <source>
        <dbReference type="ARBA" id="ARBA00023388"/>
    </source>
</evidence>
<evidence type="ECO:0000256" key="28">
    <source>
        <dbReference type="ARBA" id="ARBA00023398"/>
    </source>
</evidence>
<evidence type="ECO:0000256" key="13">
    <source>
        <dbReference type="ARBA" id="ARBA00022801"/>
    </source>
</evidence>
<dbReference type="Pfam" id="PF16197">
    <property type="entry name" value="KAsynt_C_assoc"/>
    <property type="match status" value="1"/>
</dbReference>
<dbReference type="InterPro" id="IPR020841">
    <property type="entry name" value="PKS_Beta-ketoAc_synthase_dom"/>
</dbReference>
<comment type="catalytic activity">
    <reaction evidence="23">
        <text>(3R)-hydroxyoctanoyl-[ACP] = (2E)-octenoyl-[ACP] + H2O</text>
        <dbReference type="Rhea" id="RHEA:41844"/>
        <dbReference type="Rhea" id="RHEA-COMP:9634"/>
        <dbReference type="Rhea" id="RHEA-COMP:9635"/>
        <dbReference type="ChEBI" id="CHEBI:15377"/>
        <dbReference type="ChEBI" id="CHEBI:78461"/>
        <dbReference type="ChEBI" id="CHEBI:78462"/>
    </reaction>
    <physiologicalReaction direction="left-to-right" evidence="23">
        <dbReference type="Rhea" id="RHEA:41845"/>
    </physiologicalReaction>
</comment>
<evidence type="ECO:0000256" key="7">
    <source>
        <dbReference type="ARBA" id="ARBA00018769"/>
    </source>
</evidence>
<comment type="catalytic activity">
    <reaction evidence="60">
        <text>3-oxooctanoyl-[ACP] + NADPH + H(+) = (3R)-hydroxyoctanoyl-[ACP] + NADP(+)</text>
        <dbReference type="Rhea" id="RHEA:41840"/>
        <dbReference type="Rhea" id="RHEA-COMP:9633"/>
        <dbReference type="Rhea" id="RHEA-COMP:9634"/>
        <dbReference type="ChEBI" id="CHEBI:15378"/>
        <dbReference type="ChEBI" id="CHEBI:57783"/>
        <dbReference type="ChEBI" id="CHEBI:58349"/>
        <dbReference type="ChEBI" id="CHEBI:78460"/>
        <dbReference type="ChEBI" id="CHEBI:78461"/>
    </reaction>
    <physiologicalReaction direction="left-to-right" evidence="60">
        <dbReference type="Rhea" id="RHEA:41841"/>
    </physiologicalReaction>
</comment>
<dbReference type="GO" id="GO:0019171">
    <property type="term" value="F:(3R)-hydroxyacyl-[acyl-carrier-protein] dehydratase activity"/>
    <property type="evidence" value="ECO:0007669"/>
    <property type="project" value="UniProtKB-EC"/>
</dbReference>
<comment type="catalytic activity">
    <reaction evidence="28">
        <text>(3R)-hydroxytetradecanoyl-[ACP] = (2E)-tetradecenoyl-[ACP] + H2O</text>
        <dbReference type="Rhea" id="RHEA:41892"/>
        <dbReference type="Rhea" id="RHEA-COMP:9646"/>
        <dbReference type="Rhea" id="RHEA-COMP:9647"/>
        <dbReference type="ChEBI" id="CHEBI:15377"/>
        <dbReference type="ChEBI" id="CHEBI:78474"/>
        <dbReference type="ChEBI" id="CHEBI:78475"/>
    </reaction>
    <physiologicalReaction direction="left-to-right" evidence="28">
        <dbReference type="Rhea" id="RHEA:41893"/>
    </physiologicalReaction>
</comment>
<dbReference type="PROSITE" id="PS50075">
    <property type="entry name" value="CARRIER"/>
    <property type="match status" value="1"/>
</dbReference>
<evidence type="ECO:0000256" key="32">
    <source>
        <dbReference type="ARBA" id="ARBA00023442"/>
    </source>
</evidence>
<evidence type="ECO:0000256" key="48">
    <source>
        <dbReference type="ARBA" id="ARBA00048420"/>
    </source>
</evidence>
<dbReference type="Gene3D" id="1.10.1200.10">
    <property type="entry name" value="ACP-like"/>
    <property type="match status" value="1"/>
</dbReference>
<feature type="domain" description="PKS/mFAS DH" evidence="67">
    <location>
        <begin position="848"/>
        <end position="1122"/>
    </location>
</feature>
<comment type="catalytic activity">
    <reaction evidence="51">
        <text>a 2,3-saturated acyl-[ACP] + NADP(+) = a (2E)-enoyl-[ACP] + NADPH + H(+)</text>
        <dbReference type="Rhea" id="RHEA:22564"/>
        <dbReference type="Rhea" id="RHEA-COMP:9925"/>
        <dbReference type="Rhea" id="RHEA-COMP:9926"/>
        <dbReference type="ChEBI" id="CHEBI:15378"/>
        <dbReference type="ChEBI" id="CHEBI:57783"/>
        <dbReference type="ChEBI" id="CHEBI:58349"/>
        <dbReference type="ChEBI" id="CHEBI:78784"/>
        <dbReference type="ChEBI" id="CHEBI:78785"/>
        <dbReference type="EC" id="1.3.1.39"/>
    </reaction>
    <physiologicalReaction direction="right-to-left" evidence="51">
        <dbReference type="Rhea" id="RHEA:22566"/>
    </physiologicalReaction>
</comment>
<dbReference type="SMART" id="SM00822">
    <property type="entry name" value="PKS_KR"/>
    <property type="match status" value="1"/>
</dbReference>
<evidence type="ECO:0000256" key="12">
    <source>
        <dbReference type="ARBA" id="ARBA00022799"/>
    </source>
</evidence>
<protein>
    <recommendedName>
        <fullName evidence="7">Fatty acid synthase</fullName>
        <ecNumber evidence="5">1.1.1.100</ecNumber>
        <ecNumber evidence="2">1.3.1.39</ecNumber>
        <ecNumber evidence="6">2.3.1.41</ecNumber>
        <ecNumber evidence="4">2.3.1.85</ecNumber>
        <ecNumber evidence="3">3.1.2.14</ecNumber>
    </recommendedName>
</protein>
<dbReference type="InterPro" id="IPR001031">
    <property type="entry name" value="Thioesterase"/>
</dbReference>
<evidence type="ECO:0000256" key="27">
    <source>
        <dbReference type="ARBA" id="ARBA00023394"/>
    </source>
</evidence>
<dbReference type="InterPro" id="IPR016035">
    <property type="entry name" value="Acyl_Trfase/lysoPLipase"/>
</dbReference>
<dbReference type="InterPro" id="IPR009081">
    <property type="entry name" value="PP-bd_ACP"/>
</dbReference>
<dbReference type="PANTHER" id="PTHR43775:SF7">
    <property type="entry name" value="FATTY ACID SYNTHASE"/>
    <property type="match status" value="1"/>
</dbReference>
<evidence type="ECO:0000256" key="64">
    <source>
        <dbReference type="PROSITE-ProRule" id="PRU01363"/>
    </source>
</evidence>
<evidence type="ECO:0000256" key="36">
    <source>
        <dbReference type="ARBA" id="ARBA00047400"/>
    </source>
</evidence>
<dbReference type="InterPro" id="IPR036291">
    <property type="entry name" value="NAD(P)-bd_dom_sf"/>
</dbReference>
<keyword evidence="22" id="KW-0511">Multifunctional enzyme</keyword>
<dbReference type="Gene3D" id="3.40.47.10">
    <property type="match status" value="1"/>
</dbReference>
<dbReference type="GO" id="GO:0004313">
    <property type="term" value="F:[acyl-carrier-protein] S-acetyltransferase activity"/>
    <property type="evidence" value="ECO:0007669"/>
    <property type="project" value="UniProtKB-EC"/>
</dbReference>
<comment type="catalytic activity">
    <reaction evidence="44">
        <text>acetyl-[ACP] + malonyl-[ACP] + H(+) = 3-oxobutanoyl-[ACP] + holo-[ACP] + CO2</text>
        <dbReference type="Rhea" id="RHEA:41800"/>
        <dbReference type="Rhea" id="RHEA-COMP:9621"/>
        <dbReference type="Rhea" id="RHEA-COMP:9623"/>
        <dbReference type="Rhea" id="RHEA-COMP:9625"/>
        <dbReference type="Rhea" id="RHEA-COMP:9685"/>
        <dbReference type="ChEBI" id="CHEBI:15378"/>
        <dbReference type="ChEBI" id="CHEBI:16526"/>
        <dbReference type="ChEBI" id="CHEBI:64479"/>
        <dbReference type="ChEBI" id="CHEBI:78446"/>
        <dbReference type="ChEBI" id="CHEBI:78449"/>
        <dbReference type="ChEBI" id="CHEBI:78450"/>
    </reaction>
    <physiologicalReaction direction="left-to-right" evidence="44">
        <dbReference type="Rhea" id="RHEA:41801"/>
    </physiologicalReaction>
</comment>
<comment type="catalytic activity">
    <reaction evidence="27">
        <text>a (3R)-hydroxyacyl-[ACP] = a (2E)-enoyl-[ACP] + H2O</text>
        <dbReference type="Rhea" id="RHEA:13097"/>
        <dbReference type="Rhea" id="RHEA-COMP:9925"/>
        <dbReference type="Rhea" id="RHEA-COMP:9945"/>
        <dbReference type="ChEBI" id="CHEBI:15377"/>
        <dbReference type="ChEBI" id="CHEBI:78784"/>
        <dbReference type="ChEBI" id="CHEBI:78827"/>
        <dbReference type="EC" id="4.2.1.59"/>
    </reaction>
    <physiologicalReaction direction="left-to-right" evidence="27">
        <dbReference type="Rhea" id="RHEA:13098"/>
    </physiologicalReaction>
</comment>
<comment type="catalytic activity">
    <reaction evidence="56">
        <text>decanoyl-[ACP] + malonyl-[ACP] + H(+) = 3-oxododecanoyl-[ACP] + holo-[ACP] + CO2</text>
        <dbReference type="Rhea" id="RHEA:41868"/>
        <dbReference type="Rhea" id="RHEA-COMP:9623"/>
        <dbReference type="Rhea" id="RHEA-COMP:9640"/>
        <dbReference type="Rhea" id="RHEA-COMP:9641"/>
        <dbReference type="Rhea" id="RHEA-COMP:9685"/>
        <dbReference type="ChEBI" id="CHEBI:15378"/>
        <dbReference type="ChEBI" id="CHEBI:16526"/>
        <dbReference type="ChEBI" id="CHEBI:64479"/>
        <dbReference type="ChEBI" id="CHEBI:78449"/>
        <dbReference type="ChEBI" id="CHEBI:78468"/>
        <dbReference type="ChEBI" id="CHEBI:78469"/>
    </reaction>
    <physiologicalReaction direction="left-to-right" evidence="56">
        <dbReference type="Rhea" id="RHEA:41869"/>
    </physiologicalReaction>
</comment>
<dbReference type="GO" id="GO:0141148">
    <property type="term" value="F:enoyl-[acyl-carrier-protein] reductase (NADPH) activity"/>
    <property type="evidence" value="ECO:0007669"/>
    <property type="project" value="UniProtKB-EC"/>
</dbReference>
<dbReference type="CDD" id="cd05274">
    <property type="entry name" value="KR_FAS_SDR_x"/>
    <property type="match status" value="1"/>
</dbReference>
<comment type="catalytic activity">
    <reaction evidence="57">
        <text>(2E)-tetradecenoyl-[ACP] + NADPH + H(+) = tetradecanoyl-[ACP] + NADP(+)</text>
        <dbReference type="Rhea" id="RHEA:41896"/>
        <dbReference type="Rhea" id="RHEA-COMP:9647"/>
        <dbReference type="Rhea" id="RHEA-COMP:9648"/>
        <dbReference type="ChEBI" id="CHEBI:15378"/>
        <dbReference type="ChEBI" id="CHEBI:57783"/>
        <dbReference type="ChEBI" id="CHEBI:58349"/>
        <dbReference type="ChEBI" id="CHEBI:78475"/>
        <dbReference type="ChEBI" id="CHEBI:78477"/>
    </reaction>
    <physiologicalReaction direction="left-to-right" evidence="57">
        <dbReference type="Rhea" id="RHEA:41897"/>
    </physiologicalReaction>
</comment>
<dbReference type="InterPro" id="IPR014043">
    <property type="entry name" value="Acyl_transferase_dom"/>
</dbReference>
<evidence type="ECO:0000256" key="50">
    <source>
        <dbReference type="ARBA" id="ARBA00048571"/>
    </source>
</evidence>
<keyword evidence="13" id="KW-0378">Hydrolase</keyword>
<comment type="catalytic activity">
    <reaction evidence="39">
        <text>(2E)-butenoyl-[ACP] + NADPH + H(+) = butanoyl-[ACP] + NADP(+)</text>
        <dbReference type="Rhea" id="RHEA:41812"/>
        <dbReference type="Rhea" id="RHEA-COMP:9627"/>
        <dbReference type="Rhea" id="RHEA-COMP:9628"/>
        <dbReference type="ChEBI" id="CHEBI:15378"/>
        <dbReference type="ChEBI" id="CHEBI:57783"/>
        <dbReference type="ChEBI" id="CHEBI:58349"/>
        <dbReference type="ChEBI" id="CHEBI:78453"/>
        <dbReference type="ChEBI" id="CHEBI:78454"/>
    </reaction>
    <physiologicalReaction direction="left-to-right" evidence="39">
        <dbReference type="Rhea" id="RHEA:41813"/>
    </physiologicalReaction>
</comment>
<dbReference type="Gene3D" id="3.10.129.110">
    <property type="entry name" value="Polyketide synthase dehydratase"/>
    <property type="match status" value="1"/>
</dbReference>
<dbReference type="InterPro" id="IPR020843">
    <property type="entry name" value="ER"/>
</dbReference>
<evidence type="ECO:0000256" key="43">
    <source>
        <dbReference type="ARBA" id="ARBA00047953"/>
    </source>
</evidence>
<keyword evidence="14" id="KW-0276">Fatty acid metabolism</keyword>
<dbReference type="CDD" id="cd00833">
    <property type="entry name" value="PKS"/>
    <property type="match status" value="1"/>
</dbReference>
<keyword evidence="16" id="KW-0663">Pyridoxal phosphate</keyword>
<dbReference type="InterPro" id="IPR049391">
    <property type="entry name" value="FAS_pseudo-KR"/>
</dbReference>
<dbReference type="EC" id="2.3.1.85" evidence="4"/>
<evidence type="ECO:0000256" key="6">
    <source>
        <dbReference type="ARBA" id="ARBA00013191"/>
    </source>
</evidence>
<gene>
    <name evidence="68" type="ORF">Fcan01_01088</name>
</gene>
<feature type="active site" description="Proton acceptor; for dehydratase activity" evidence="64">
    <location>
        <position position="883"/>
    </location>
</feature>
<evidence type="ECO:0000313" key="69">
    <source>
        <dbReference type="Proteomes" id="UP000198287"/>
    </source>
</evidence>
<dbReference type="Pfam" id="PF00975">
    <property type="entry name" value="Thioesterase"/>
    <property type="match status" value="1"/>
</dbReference>
<dbReference type="FunFam" id="3.40.50.720:FF:000209">
    <property type="entry name" value="Polyketide synthase Pks12"/>
    <property type="match status" value="1"/>
</dbReference>
<evidence type="ECO:0000256" key="23">
    <source>
        <dbReference type="ARBA" id="ARBA00023332"/>
    </source>
</evidence>
<evidence type="ECO:0000256" key="14">
    <source>
        <dbReference type="ARBA" id="ARBA00022832"/>
    </source>
</evidence>
<dbReference type="GO" id="GO:0016297">
    <property type="term" value="F:fatty acyl-[ACP] hydrolase activity"/>
    <property type="evidence" value="ECO:0007669"/>
    <property type="project" value="UniProtKB-EC"/>
</dbReference>
<feature type="region of interest" description="N-terminal hotdog fold" evidence="64">
    <location>
        <begin position="848"/>
        <end position="980"/>
    </location>
</feature>
<evidence type="ECO:0000256" key="60">
    <source>
        <dbReference type="ARBA" id="ARBA00049422"/>
    </source>
</evidence>
<evidence type="ECO:0000256" key="5">
    <source>
        <dbReference type="ARBA" id="ARBA00012948"/>
    </source>
</evidence>
<evidence type="ECO:0000256" key="3">
    <source>
        <dbReference type="ARBA" id="ARBA00012480"/>
    </source>
</evidence>
<evidence type="ECO:0000256" key="20">
    <source>
        <dbReference type="ARBA" id="ARBA00023098"/>
    </source>
</evidence>
<evidence type="ECO:0000256" key="29">
    <source>
        <dbReference type="ARBA" id="ARBA00023399"/>
    </source>
</evidence>
<comment type="catalytic activity">
    <reaction evidence="24">
        <text>(3R)-hydroxydodecanoyl-[ACP] = (2E)-dodecenoyl-[ACP] + H2O</text>
        <dbReference type="Rhea" id="RHEA:41876"/>
        <dbReference type="Rhea" id="RHEA-COMP:9642"/>
        <dbReference type="Rhea" id="RHEA-COMP:9643"/>
        <dbReference type="ChEBI" id="CHEBI:15377"/>
        <dbReference type="ChEBI" id="CHEBI:78470"/>
        <dbReference type="ChEBI" id="CHEBI:78472"/>
    </reaction>
    <physiologicalReaction direction="left-to-right" evidence="24">
        <dbReference type="Rhea" id="RHEA:41877"/>
    </physiologicalReaction>
</comment>